<name>A0A0M0JSL7_9EUKA</name>
<evidence type="ECO:0000313" key="2">
    <source>
        <dbReference type="Proteomes" id="UP000037460"/>
    </source>
</evidence>
<reference evidence="2" key="1">
    <citation type="journal article" date="2015" name="PLoS Genet.">
        <title>Genome Sequence and Transcriptome Analyses of Chrysochromulina tobin: Metabolic Tools for Enhanced Algal Fitness in the Prominent Order Prymnesiales (Haptophyceae).</title>
        <authorList>
            <person name="Hovde B.T."/>
            <person name="Deodato C.R."/>
            <person name="Hunsperger H.M."/>
            <person name="Ryken S.A."/>
            <person name="Yost W."/>
            <person name="Jha R.K."/>
            <person name="Patterson J."/>
            <person name="Monnat R.J. Jr."/>
            <person name="Barlow S.B."/>
            <person name="Starkenburg S.R."/>
            <person name="Cattolico R.A."/>
        </authorList>
    </citation>
    <scope>NUCLEOTIDE SEQUENCE</scope>
    <source>
        <strain evidence="2">CCMP291</strain>
    </source>
</reference>
<protein>
    <submittedName>
        <fullName evidence="1">Uncharacterized protein</fullName>
    </submittedName>
</protein>
<comment type="caution">
    <text evidence="1">The sequence shown here is derived from an EMBL/GenBank/DDBJ whole genome shotgun (WGS) entry which is preliminary data.</text>
</comment>
<accession>A0A0M0JSL7</accession>
<sequence length="161" mass="17076">MVNNVRVTGDTLRSMVLADADGARVRPLFVSVGQPEQLRSFLGLNPELNGAPALIDDSEDFAAYRAAGFTNLLGDKQLDKAPDFKPPRTMSPGKWWSYLRNVAQLAPKPKGGSFKLGEVPTGVRVLGGTYALNGGAVVFSHEDEVPGATPEIEAVLKAVGA</sequence>
<dbReference type="OrthoDB" id="497519at2759"/>
<dbReference type="Proteomes" id="UP000037460">
    <property type="component" value="Unassembled WGS sequence"/>
</dbReference>
<keyword evidence="2" id="KW-1185">Reference proteome</keyword>
<dbReference type="AlphaFoldDB" id="A0A0M0JSL7"/>
<gene>
    <name evidence="1" type="ORF">Ctob_006397</name>
</gene>
<dbReference type="EMBL" id="JWZX01002384">
    <property type="protein sequence ID" value="KOO29641.1"/>
    <property type="molecule type" value="Genomic_DNA"/>
</dbReference>
<evidence type="ECO:0000313" key="1">
    <source>
        <dbReference type="EMBL" id="KOO29641.1"/>
    </source>
</evidence>
<proteinExistence type="predicted"/>
<organism evidence="1 2">
    <name type="scientific">Chrysochromulina tobinii</name>
    <dbReference type="NCBI Taxonomy" id="1460289"/>
    <lineage>
        <taxon>Eukaryota</taxon>
        <taxon>Haptista</taxon>
        <taxon>Haptophyta</taxon>
        <taxon>Prymnesiophyceae</taxon>
        <taxon>Prymnesiales</taxon>
        <taxon>Chrysochromulinaceae</taxon>
        <taxon>Chrysochromulina</taxon>
    </lineage>
</organism>